<proteinExistence type="predicted"/>
<evidence type="ECO:0000259" key="9">
    <source>
        <dbReference type="PROSITE" id="PS50893"/>
    </source>
</evidence>
<feature type="transmembrane region" description="Helical" evidence="8">
    <location>
        <begin position="274"/>
        <end position="298"/>
    </location>
</feature>
<keyword evidence="5" id="KW-0067">ATP-binding</keyword>
<organism evidence="12 13">
    <name type="scientific">Anabaena subtropica FACHB-260</name>
    <dbReference type="NCBI Taxonomy" id="2692884"/>
    <lineage>
        <taxon>Bacteria</taxon>
        <taxon>Bacillati</taxon>
        <taxon>Cyanobacteriota</taxon>
        <taxon>Cyanophyceae</taxon>
        <taxon>Nostocales</taxon>
        <taxon>Nostocaceae</taxon>
        <taxon>Anabaena</taxon>
    </lineage>
</organism>
<evidence type="ECO:0000256" key="3">
    <source>
        <dbReference type="ARBA" id="ARBA00022741"/>
    </source>
</evidence>
<dbReference type="PROSITE" id="PS50990">
    <property type="entry name" value="PEPTIDASE_C39"/>
    <property type="match status" value="1"/>
</dbReference>
<dbReference type="SUPFAM" id="SSF90123">
    <property type="entry name" value="ABC transporter transmembrane region"/>
    <property type="match status" value="1"/>
</dbReference>
<evidence type="ECO:0000256" key="2">
    <source>
        <dbReference type="ARBA" id="ARBA00022692"/>
    </source>
</evidence>
<sequence length="720" mass="80278">MKYHWVRQHSGEDCAAASLAIVAKHYGRCLRINYIRELVGTRQGGTTMLGLKYGAQALGFETKAIKASPDILDELHELSLPAILYWKGYHFVVFYGRKGRKFVISDPAMGIRYLTRQELLKDWQGYMMLLLEPEPRRFAAQAEDPTPINPFASLLHRLWQQRGILQILLPLNLGVGLLALATPLLLQFLTDQVLVENNSQLLTLVAVGVMGLTLVNSGLTWTQSNLVAAFAEKLQKELKLDFGKQVLHLPLSYHEARRSGTAIRRLADIQQINLLISQLVIELPIKTFIGLVAVSFIFVYSWQLGLVTVGLGIAMIFATLAFQPKIKQVTNRSFAVAGENAGVLSEAFNGALTLKTMAAAPQLWSEIQERSERESQYNLRAAKIHVSNQTVSEAIAGVGTVILLWFGSLLVFQDHLTIGRLIAIYGLKEGFLQFAIAFVKFISEWTEIKAITSLLAELFEYIPEHQGDAAKPWVHLSDTADIQLKNLTFYYPGRLKLLENLSVTIPGGQAIALMGKSGCGKSTIAKLLTRLYSLNSGEIFIGDRALSDLPLDCLRQQVVLVPQDSFFLHRSIIDNFRLSVPNATIEEIIEACRVAGADEFICQFPQQYETILGVVGANISGGQKQRIAIARAVLKNPPILILDESTANLDPITETEVLDRVLNHRRGKTTILISHRPQVILRADWLVILNQGKLEFNGKPHQRENFKTYGEIQKFIPLKS</sequence>
<dbReference type="RefSeq" id="WP_190409378.1">
    <property type="nucleotide sequence ID" value="NZ_JACJRF010000063.1"/>
</dbReference>
<dbReference type="Proteomes" id="UP000607281">
    <property type="component" value="Unassembled WGS sequence"/>
</dbReference>
<dbReference type="Pfam" id="PF03412">
    <property type="entry name" value="Peptidase_C39"/>
    <property type="match status" value="1"/>
</dbReference>
<feature type="domain" description="ABC transporter" evidence="9">
    <location>
        <begin position="482"/>
        <end position="716"/>
    </location>
</feature>
<evidence type="ECO:0000256" key="7">
    <source>
        <dbReference type="ARBA" id="ARBA00023136"/>
    </source>
</evidence>
<reference evidence="12 13" key="1">
    <citation type="journal article" date="2020" name="ISME J.">
        <title>Comparative genomics reveals insights into cyanobacterial evolution and habitat adaptation.</title>
        <authorList>
            <person name="Chen M.Y."/>
            <person name="Teng W.K."/>
            <person name="Zhao L."/>
            <person name="Hu C.X."/>
            <person name="Zhou Y.K."/>
            <person name="Han B.P."/>
            <person name="Song L.R."/>
            <person name="Shu W.S."/>
        </authorList>
    </citation>
    <scope>NUCLEOTIDE SEQUENCE [LARGE SCALE GENOMIC DNA]</scope>
    <source>
        <strain evidence="12 13">FACHB-260</strain>
    </source>
</reference>
<dbReference type="Pfam" id="PF00664">
    <property type="entry name" value="ABC_membrane"/>
    <property type="match status" value="1"/>
</dbReference>
<dbReference type="Gene3D" id="3.40.50.300">
    <property type="entry name" value="P-loop containing nucleotide triphosphate hydrolases"/>
    <property type="match status" value="1"/>
</dbReference>
<feature type="transmembrane region" description="Helical" evidence="8">
    <location>
        <begin position="201"/>
        <end position="221"/>
    </location>
</feature>
<evidence type="ECO:0000259" key="11">
    <source>
        <dbReference type="PROSITE" id="PS50990"/>
    </source>
</evidence>
<dbReference type="EMBL" id="JACJRF010000063">
    <property type="protein sequence ID" value="MBD2346970.1"/>
    <property type="molecule type" value="Genomic_DNA"/>
</dbReference>
<dbReference type="InterPro" id="IPR027417">
    <property type="entry name" value="P-loop_NTPase"/>
</dbReference>
<accession>A0ABR8CWZ8</accession>
<comment type="caution">
    <text evidence="12">The sequence shown here is derived from an EMBL/GenBank/DDBJ whole genome shotgun (WGS) entry which is preliminary data.</text>
</comment>
<dbReference type="SUPFAM" id="SSF52540">
    <property type="entry name" value="P-loop containing nucleoside triphosphate hydrolases"/>
    <property type="match status" value="1"/>
</dbReference>
<dbReference type="InterPro" id="IPR005074">
    <property type="entry name" value="Peptidase_C39"/>
</dbReference>
<keyword evidence="6 8" id="KW-1133">Transmembrane helix</keyword>
<feature type="transmembrane region" description="Helical" evidence="8">
    <location>
        <begin position="167"/>
        <end position="189"/>
    </location>
</feature>
<dbReference type="InterPro" id="IPR003439">
    <property type="entry name" value="ABC_transporter-like_ATP-bd"/>
</dbReference>
<feature type="transmembrane region" description="Helical" evidence="8">
    <location>
        <begin position="304"/>
        <end position="322"/>
    </location>
</feature>
<keyword evidence="4" id="KW-0378">Hydrolase</keyword>
<gene>
    <name evidence="12" type="ORF">H6G18_22915</name>
</gene>
<dbReference type="InterPro" id="IPR036640">
    <property type="entry name" value="ABC1_TM_sf"/>
</dbReference>
<evidence type="ECO:0000256" key="6">
    <source>
        <dbReference type="ARBA" id="ARBA00022989"/>
    </source>
</evidence>
<evidence type="ECO:0000256" key="4">
    <source>
        <dbReference type="ARBA" id="ARBA00022807"/>
    </source>
</evidence>
<keyword evidence="7 8" id="KW-0472">Membrane</keyword>
<keyword evidence="2 8" id="KW-0812">Transmembrane</keyword>
<dbReference type="InterPro" id="IPR003593">
    <property type="entry name" value="AAA+_ATPase"/>
</dbReference>
<evidence type="ECO:0000313" key="13">
    <source>
        <dbReference type="Proteomes" id="UP000607281"/>
    </source>
</evidence>
<feature type="domain" description="Peptidase C39" evidence="11">
    <location>
        <begin position="8"/>
        <end position="130"/>
    </location>
</feature>
<keyword evidence="3" id="KW-0547">Nucleotide-binding</keyword>
<dbReference type="CDD" id="cd02418">
    <property type="entry name" value="Peptidase_C39B"/>
    <property type="match status" value="1"/>
</dbReference>
<dbReference type="InterPro" id="IPR039421">
    <property type="entry name" value="Type_1_exporter"/>
</dbReference>
<name>A0ABR8CWZ8_9NOST</name>
<dbReference type="Gene3D" id="1.20.1560.10">
    <property type="entry name" value="ABC transporter type 1, transmembrane domain"/>
    <property type="match status" value="1"/>
</dbReference>
<dbReference type="Pfam" id="PF00005">
    <property type="entry name" value="ABC_tran"/>
    <property type="match status" value="1"/>
</dbReference>
<protein>
    <submittedName>
        <fullName evidence="12">Peptidase domain-containing ABC transporter</fullName>
    </submittedName>
</protein>
<evidence type="ECO:0000259" key="10">
    <source>
        <dbReference type="PROSITE" id="PS50929"/>
    </source>
</evidence>
<comment type="subcellular location">
    <subcellularLocation>
        <location evidence="1">Cell membrane</location>
        <topology evidence="1">Multi-pass membrane protein</topology>
    </subcellularLocation>
</comment>
<feature type="domain" description="ABC transmembrane type-1" evidence="10">
    <location>
        <begin position="167"/>
        <end position="447"/>
    </location>
</feature>
<dbReference type="PROSITE" id="PS50893">
    <property type="entry name" value="ABC_TRANSPORTER_2"/>
    <property type="match status" value="1"/>
</dbReference>
<dbReference type="PANTHER" id="PTHR24221:SF646">
    <property type="entry name" value="HAEMOLYSIN SECRETION ATP-BINDING PROTEIN"/>
    <property type="match status" value="1"/>
</dbReference>
<dbReference type="Gene3D" id="3.90.70.10">
    <property type="entry name" value="Cysteine proteinases"/>
    <property type="match status" value="1"/>
</dbReference>
<dbReference type="PROSITE" id="PS50929">
    <property type="entry name" value="ABC_TM1F"/>
    <property type="match status" value="1"/>
</dbReference>
<evidence type="ECO:0000313" key="12">
    <source>
        <dbReference type="EMBL" id="MBD2346970.1"/>
    </source>
</evidence>
<evidence type="ECO:0000256" key="1">
    <source>
        <dbReference type="ARBA" id="ARBA00004651"/>
    </source>
</evidence>
<keyword evidence="4" id="KW-0645">Protease</keyword>
<evidence type="ECO:0000256" key="5">
    <source>
        <dbReference type="ARBA" id="ARBA00022840"/>
    </source>
</evidence>
<dbReference type="PANTHER" id="PTHR24221">
    <property type="entry name" value="ATP-BINDING CASSETTE SUB-FAMILY B"/>
    <property type="match status" value="1"/>
</dbReference>
<evidence type="ECO:0000256" key="8">
    <source>
        <dbReference type="SAM" id="Phobius"/>
    </source>
</evidence>
<dbReference type="PROSITE" id="PS00211">
    <property type="entry name" value="ABC_TRANSPORTER_1"/>
    <property type="match status" value="1"/>
</dbReference>
<dbReference type="InterPro" id="IPR011527">
    <property type="entry name" value="ABC1_TM_dom"/>
</dbReference>
<dbReference type="SMART" id="SM00382">
    <property type="entry name" value="AAA"/>
    <property type="match status" value="1"/>
</dbReference>
<feature type="transmembrane region" description="Helical" evidence="8">
    <location>
        <begin position="390"/>
        <end position="412"/>
    </location>
</feature>
<keyword evidence="13" id="KW-1185">Reference proteome</keyword>
<dbReference type="InterPro" id="IPR017871">
    <property type="entry name" value="ABC_transporter-like_CS"/>
</dbReference>
<keyword evidence="4" id="KW-0788">Thiol protease</keyword>